<gene>
    <name evidence="1" type="ORF">RFEPED_1652</name>
</gene>
<dbReference type="PATRIC" id="fig|1359196.3.peg.1600"/>
<reference evidence="1 2" key="1">
    <citation type="submission" date="2015-01" db="EMBL/GenBank/DDBJ databases">
        <title>Genome Sequencing of Rickettsiales.</title>
        <authorList>
            <person name="Daugherty S.C."/>
            <person name="Su Q."/>
            <person name="Abolude K."/>
            <person name="Beier-Sexton M."/>
            <person name="Carlyon J.A."/>
            <person name="Carter R."/>
            <person name="Day N.P."/>
            <person name="Dumler S.J."/>
            <person name="Dyachenko V."/>
            <person name="Godinez A."/>
            <person name="Kurtti T.J."/>
            <person name="Lichay M."/>
            <person name="Mullins K.E."/>
            <person name="Ott S."/>
            <person name="Pappas-Brown V."/>
            <person name="Paris D.H."/>
            <person name="Patel P."/>
            <person name="Richards A.L."/>
            <person name="Sadzewicz L."/>
            <person name="Sears K."/>
            <person name="Seidman D."/>
            <person name="Sengamalay N."/>
            <person name="Stenos J."/>
            <person name="Tallon L.J."/>
            <person name="Vincent G."/>
            <person name="Fraser C.M."/>
            <person name="Munderloh U."/>
            <person name="Dunning-Hotopp J.C."/>
        </authorList>
    </citation>
    <scope>NUCLEOTIDE SEQUENCE [LARGE SCALE GENOMIC DNA]</scope>
    <source>
        <strain evidence="1 2">Pedreira</strain>
    </source>
</reference>
<dbReference type="EMBL" id="LANQ01000001">
    <property type="protein sequence ID" value="KJV59248.1"/>
    <property type="molecule type" value="Genomic_DNA"/>
</dbReference>
<protein>
    <submittedName>
        <fullName evidence="1">Uncharacterized protein</fullName>
    </submittedName>
</protein>
<sequence length="264" mass="29459">MISLPFYALNEEQKKYIKQANPEIKLIETIGIPHNLTKEECIKDYNDLKNAEKIPSSHKGYIITCLAGDAPDAQGNIKFYTENEAYELGKQLAKIAKDQNMILLATNSPRKGQYNPETKGKLSVHQKEDQLDKVSQKFLDGVKSEGIDRIFENFVFGVKTIFNGYLGAALENQQSIVIIPGESSSQVTVGTNLLPGQVYIKPNQAMNDIHKLQVNKLSEKGIKIFNGDEKVLTPYPPIIIPNDASIIAEQFIEFNDAELMGNNT</sequence>
<dbReference type="Proteomes" id="UP000033475">
    <property type="component" value="Unassembled WGS sequence"/>
</dbReference>
<name>A0A0F3MTZ2_RICFI</name>
<comment type="caution">
    <text evidence="1">The sequence shown here is derived from an EMBL/GenBank/DDBJ whole genome shotgun (WGS) entry which is preliminary data.</text>
</comment>
<dbReference type="AlphaFoldDB" id="A0A0F3MTZ2"/>
<evidence type="ECO:0000313" key="1">
    <source>
        <dbReference type="EMBL" id="KJV59248.1"/>
    </source>
</evidence>
<accession>A0A0F3MTZ2</accession>
<dbReference type="RefSeq" id="WP_011271147.1">
    <property type="nucleotide sequence ID" value="NZ_LANQ01000001.1"/>
</dbReference>
<proteinExistence type="predicted"/>
<organism evidence="1 2">
    <name type="scientific">Rickettsia felis str. Pedreira</name>
    <dbReference type="NCBI Taxonomy" id="1359196"/>
    <lineage>
        <taxon>Bacteria</taxon>
        <taxon>Pseudomonadati</taxon>
        <taxon>Pseudomonadota</taxon>
        <taxon>Alphaproteobacteria</taxon>
        <taxon>Rickettsiales</taxon>
        <taxon>Rickettsiaceae</taxon>
        <taxon>Rickettsieae</taxon>
        <taxon>Rickettsia</taxon>
        <taxon>spotted fever group</taxon>
    </lineage>
</organism>
<evidence type="ECO:0000313" key="2">
    <source>
        <dbReference type="Proteomes" id="UP000033475"/>
    </source>
</evidence>